<keyword evidence="2" id="KW-0472">Membrane</keyword>
<dbReference type="GO" id="GO:0005737">
    <property type="term" value="C:cytoplasm"/>
    <property type="evidence" value="ECO:0007669"/>
    <property type="project" value="UniProtKB-ARBA"/>
</dbReference>
<dbReference type="SUPFAM" id="SSF55961">
    <property type="entry name" value="Bet v1-like"/>
    <property type="match status" value="1"/>
</dbReference>
<dbReference type="GO" id="GO:0008289">
    <property type="term" value="F:lipid binding"/>
    <property type="evidence" value="ECO:0007669"/>
    <property type="project" value="InterPro"/>
</dbReference>
<dbReference type="Gene3D" id="3.30.530.20">
    <property type="match status" value="1"/>
</dbReference>
<proteinExistence type="predicted"/>
<dbReference type="EMBL" id="JAINDJ010000005">
    <property type="protein sequence ID" value="KAG9447399.1"/>
    <property type="molecule type" value="Genomic_DNA"/>
</dbReference>
<evidence type="ECO:0000259" key="3">
    <source>
        <dbReference type="PROSITE" id="PS50848"/>
    </source>
</evidence>
<reference evidence="4 5" key="1">
    <citation type="submission" date="2021-07" db="EMBL/GenBank/DDBJ databases">
        <title>The Aristolochia fimbriata genome: insights into angiosperm evolution, floral development and chemical biosynthesis.</title>
        <authorList>
            <person name="Jiao Y."/>
        </authorList>
    </citation>
    <scope>NUCLEOTIDE SEQUENCE [LARGE SCALE GENOMIC DNA]</scope>
    <source>
        <strain evidence="4">IBCAS-2021</strain>
        <tissue evidence="4">Leaf</tissue>
    </source>
</reference>
<feature type="transmembrane region" description="Helical" evidence="2">
    <location>
        <begin position="20"/>
        <end position="41"/>
    </location>
</feature>
<evidence type="ECO:0000313" key="4">
    <source>
        <dbReference type="EMBL" id="KAG9447399.1"/>
    </source>
</evidence>
<evidence type="ECO:0000256" key="2">
    <source>
        <dbReference type="SAM" id="Phobius"/>
    </source>
</evidence>
<name>A0AAV7EGL1_ARIFI</name>
<dbReference type="Proteomes" id="UP000825729">
    <property type="component" value="Unassembled WGS sequence"/>
</dbReference>
<dbReference type="PROSITE" id="PS50848">
    <property type="entry name" value="START"/>
    <property type="match status" value="1"/>
</dbReference>
<accession>A0AAV7EGL1</accession>
<feature type="domain" description="START" evidence="3">
    <location>
        <begin position="152"/>
        <end position="342"/>
    </location>
</feature>
<feature type="transmembrane region" description="Helical" evidence="2">
    <location>
        <begin position="403"/>
        <end position="425"/>
    </location>
</feature>
<dbReference type="InterPro" id="IPR023393">
    <property type="entry name" value="START-like_dom_sf"/>
</dbReference>
<dbReference type="PANTHER" id="PTHR19308:SF39">
    <property type="entry name" value="PHOSPHATIDYLCHOLINE TRANSFER PROTEIN"/>
    <property type="match status" value="1"/>
</dbReference>
<feature type="region of interest" description="Disordered" evidence="1">
    <location>
        <begin position="104"/>
        <end position="132"/>
    </location>
</feature>
<keyword evidence="2" id="KW-0812">Transmembrane</keyword>
<comment type="caution">
    <text evidence="4">The sequence shown here is derived from an EMBL/GenBank/DDBJ whole genome shotgun (WGS) entry which is preliminary data.</text>
</comment>
<dbReference type="InterPro" id="IPR051213">
    <property type="entry name" value="START_lipid_transfer"/>
</dbReference>
<dbReference type="PANTHER" id="PTHR19308">
    <property type="entry name" value="PHOSPHATIDYLCHOLINE TRANSFER PROTEIN"/>
    <property type="match status" value="1"/>
</dbReference>
<dbReference type="InterPro" id="IPR002913">
    <property type="entry name" value="START_lipid-bd_dom"/>
</dbReference>
<dbReference type="AlphaFoldDB" id="A0AAV7EGL1"/>
<evidence type="ECO:0000256" key="1">
    <source>
        <dbReference type="SAM" id="MobiDB-lite"/>
    </source>
</evidence>
<protein>
    <recommendedName>
        <fullName evidence="3">START domain-containing protein</fullName>
    </recommendedName>
</protein>
<keyword evidence="5" id="KW-1185">Reference proteome</keyword>
<sequence length="450" mass="51414">MDSIPSMGGEMPATEAALRVFIAIIPYWIAAVAGLLIGWSWRPQWVAALVFLATRGKFRLVWTVPPGLGARRLWLALTALSVFSVLKRIFRRFKAPSKPSRDEIAIAGSASSRGEADRGSLSVSDEEDEPPELTDTDLRFLISYVEERDGGPQWQLIMENSTNTLTYQAWRRDTETGSMQLRTRTIFENTSPELVRDFFWDDEFRMTWDDMLIFSEILEKCPQTGTMIVHWIRKFPFFCRDREYIIIRRIWEYRSSYYCITKGTQYPSLPRRRSPRRVDLYYSNWCVKAVESRDGRGLTSSEVLFFHYEDMGIPKELAKIGILKVMWGLVKKVDAAMEEYKKLRTNGAPSRFAVMAGVTTKIPSTEMLSLPASESDGTERVLHQEAGTCASQKSGGRKRVVKWLIVGGVLILCGGVIGKGVALGFCKSLQKGREKKNEQERRLYCTEKYR</sequence>
<keyword evidence="2" id="KW-1133">Transmembrane helix</keyword>
<dbReference type="Pfam" id="PF01852">
    <property type="entry name" value="START"/>
    <property type="match status" value="1"/>
</dbReference>
<organism evidence="4 5">
    <name type="scientific">Aristolochia fimbriata</name>
    <name type="common">White veined hardy Dutchman's pipe vine</name>
    <dbReference type="NCBI Taxonomy" id="158543"/>
    <lineage>
        <taxon>Eukaryota</taxon>
        <taxon>Viridiplantae</taxon>
        <taxon>Streptophyta</taxon>
        <taxon>Embryophyta</taxon>
        <taxon>Tracheophyta</taxon>
        <taxon>Spermatophyta</taxon>
        <taxon>Magnoliopsida</taxon>
        <taxon>Magnoliidae</taxon>
        <taxon>Piperales</taxon>
        <taxon>Aristolochiaceae</taxon>
        <taxon>Aristolochia</taxon>
    </lineage>
</organism>
<evidence type="ECO:0000313" key="5">
    <source>
        <dbReference type="Proteomes" id="UP000825729"/>
    </source>
</evidence>
<gene>
    <name evidence="4" type="ORF">H6P81_013527</name>
</gene>